<organism evidence="1 2">
    <name type="scientific">Dyella flagellata</name>
    <dbReference type="NCBI Taxonomy" id="1867833"/>
    <lineage>
        <taxon>Bacteria</taxon>
        <taxon>Pseudomonadati</taxon>
        <taxon>Pseudomonadota</taxon>
        <taxon>Gammaproteobacteria</taxon>
        <taxon>Lysobacterales</taxon>
        <taxon>Rhodanobacteraceae</taxon>
        <taxon>Dyella</taxon>
    </lineage>
</organism>
<reference evidence="2" key="1">
    <citation type="journal article" date="2019" name="Int. J. Syst. Evol. Microbiol.">
        <title>The Global Catalogue of Microorganisms (GCM) 10K type strain sequencing project: providing services to taxonomists for standard genome sequencing and annotation.</title>
        <authorList>
            <consortium name="The Broad Institute Genomics Platform"/>
            <consortium name="The Broad Institute Genome Sequencing Center for Infectious Disease"/>
            <person name="Wu L."/>
            <person name="Ma J."/>
        </authorList>
    </citation>
    <scope>NUCLEOTIDE SEQUENCE [LARGE SCALE GENOMIC DNA]</scope>
    <source>
        <strain evidence="2">NBRC 111981</strain>
    </source>
</reference>
<sequence length="90" mass="10378">MKAIQLTHEQLAMLKELGELPDEKIDYSDIPQRSADWFKETGKMYRPVKVQKTLRLDADVLEWFEQGGAGYQTRINAVLRAYVQAKKHAA</sequence>
<evidence type="ECO:0008006" key="3">
    <source>
        <dbReference type="Google" id="ProtNLM"/>
    </source>
</evidence>
<gene>
    <name evidence="1" type="ORF">GCM10007898_07130</name>
</gene>
<keyword evidence="2" id="KW-1185">Reference proteome</keyword>
<protein>
    <recommendedName>
        <fullName evidence="3">BrnA antitoxin of type II toxin-antitoxin system</fullName>
    </recommendedName>
</protein>
<proteinExistence type="predicted"/>
<dbReference type="RefSeq" id="WP_284330582.1">
    <property type="nucleotide sequence ID" value="NZ_BSOA01000003.1"/>
</dbReference>
<evidence type="ECO:0000313" key="1">
    <source>
        <dbReference type="EMBL" id="GLQ87147.1"/>
    </source>
</evidence>
<dbReference type="Pfam" id="PF14384">
    <property type="entry name" value="BrnA_antitoxin"/>
    <property type="match status" value="1"/>
</dbReference>
<dbReference type="EMBL" id="BSOA01000003">
    <property type="protein sequence ID" value="GLQ87147.1"/>
    <property type="molecule type" value="Genomic_DNA"/>
</dbReference>
<dbReference type="Proteomes" id="UP001156627">
    <property type="component" value="Unassembled WGS sequence"/>
</dbReference>
<dbReference type="InterPro" id="IPR025528">
    <property type="entry name" value="BrnA_antitoxin"/>
</dbReference>
<name>A0ABQ5X7E3_9GAMM</name>
<comment type="caution">
    <text evidence="1">The sequence shown here is derived from an EMBL/GenBank/DDBJ whole genome shotgun (WGS) entry which is preliminary data.</text>
</comment>
<accession>A0ABQ5X7E3</accession>
<evidence type="ECO:0000313" key="2">
    <source>
        <dbReference type="Proteomes" id="UP001156627"/>
    </source>
</evidence>